<organism evidence="1 2">
    <name type="scientific">Pedobacter mendelii</name>
    <dbReference type="NCBI Taxonomy" id="1908240"/>
    <lineage>
        <taxon>Bacteria</taxon>
        <taxon>Pseudomonadati</taxon>
        <taxon>Bacteroidota</taxon>
        <taxon>Sphingobacteriia</taxon>
        <taxon>Sphingobacteriales</taxon>
        <taxon>Sphingobacteriaceae</taxon>
        <taxon>Pedobacter</taxon>
    </lineage>
</organism>
<gene>
    <name evidence="1" type="ORF">GCM10008119_08700</name>
</gene>
<dbReference type="RefSeq" id="WP_188412036.1">
    <property type="nucleotide sequence ID" value="NZ_BMDJ01000002.1"/>
</dbReference>
<proteinExistence type="predicted"/>
<protein>
    <submittedName>
        <fullName evidence="1">Uncharacterized protein</fullName>
    </submittedName>
</protein>
<evidence type="ECO:0000313" key="2">
    <source>
        <dbReference type="Proteomes" id="UP000645390"/>
    </source>
</evidence>
<sequence>MGKYKIEDFAIGDTVYHLSNTLIMMVVIDRYMHINEVECRWLTKSGEKQIDTFLAEELGKKDDLRPKIRQISI</sequence>
<name>A0ABQ2BDI8_9SPHI</name>
<accession>A0ABQ2BDI8</accession>
<dbReference type="EMBL" id="BMDJ01000002">
    <property type="protein sequence ID" value="GGI23649.1"/>
    <property type="molecule type" value="Genomic_DNA"/>
</dbReference>
<keyword evidence="2" id="KW-1185">Reference proteome</keyword>
<evidence type="ECO:0000313" key="1">
    <source>
        <dbReference type="EMBL" id="GGI23649.1"/>
    </source>
</evidence>
<reference evidence="2" key="1">
    <citation type="journal article" date="2019" name="Int. J. Syst. Evol. Microbiol.">
        <title>The Global Catalogue of Microorganisms (GCM) 10K type strain sequencing project: providing services to taxonomists for standard genome sequencing and annotation.</title>
        <authorList>
            <consortium name="The Broad Institute Genomics Platform"/>
            <consortium name="The Broad Institute Genome Sequencing Center for Infectious Disease"/>
            <person name="Wu L."/>
            <person name="Ma J."/>
        </authorList>
    </citation>
    <scope>NUCLEOTIDE SEQUENCE [LARGE SCALE GENOMIC DNA]</scope>
    <source>
        <strain evidence="2">CCM 8939</strain>
    </source>
</reference>
<comment type="caution">
    <text evidence="1">The sequence shown here is derived from an EMBL/GenBank/DDBJ whole genome shotgun (WGS) entry which is preliminary data.</text>
</comment>
<dbReference type="Proteomes" id="UP000645390">
    <property type="component" value="Unassembled WGS sequence"/>
</dbReference>